<reference evidence="3 4" key="1">
    <citation type="journal article" date="2016" name="Nat. Commun.">
        <title>Thousands of microbial genomes shed light on interconnected biogeochemical processes in an aquifer system.</title>
        <authorList>
            <person name="Anantharaman K."/>
            <person name="Brown C.T."/>
            <person name="Hug L.A."/>
            <person name="Sharon I."/>
            <person name="Castelle C.J."/>
            <person name="Probst A.J."/>
            <person name="Thomas B.C."/>
            <person name="Singh A."/>
            <person name="Wilkins M.J."/>
            <person name="Karaoz U."/>
            <person name="Brodie E.L."/>
            <person name="Williams K.H."/>
            <person name="Hubbard S.S."/>
            <person name="Banfield J.F."/>
        </authorList>
    </citation>
    <scope>NUCLEOTIDE SEQUENCE [LARGE SCALE GENOMIC DNA]</scope>
</reference>
<keyword evidence="1" id="KW-1133">Transmembrane helix</keyword>
<comment type="caution">
    <text evidence="3">The sequence shown here is derived from an EMBL/GenBank/DDBJ whole genome shotgun (WGS) entry which is preliminary data.</text>
</comment>
<feature type="transmembrane region" description="Helical" evidence="1">
    <location>
        <begin position="230"/>
        <end position="252"/>
    </location>
</feature>
<keyword evidence="1" id="KW-0472">Membrane</keyword>
<keyword evidence="2" id="KW-0732">Signal</keyword>
<name>A0A1F8C249_9BACT</name>
<feature type="chain" id="PRO_5009535076" evidence="2">
    <location>
        <begin position="23"/>
        <end position="254"/>
    </location>
</feature>
<dbReference type="Proteomes" id="UP000178429">
    <property type="component" value="Unassembled WGS sequence"/>
</dbReference>
<accession>A0A1F8C249</accession>
<evidence type="ECO:0000256" key="1">
    <source>
        <dbReference type="SAM" id="Phobius"/>
    </source>
</evidence>
<evidence type="ECO:0000313" key="4">
    <source>
        <dbReference type="Proteomes" id="UP000178429"/>
    </source>
</evidence>
<gene>
    <name evidence="3" type="ORF">A2975_01785</name>
</gene>
<dbReference type="STRING" id="1802525.A2975_01785"/>
<dbReference type="EMBL" id="MGHL01000005">
    <property type="protein sequence ID" value="OGM70416.1"/>
    <property type="molecule type" value="Genomic_DNA"/>
</dbReference>
<dbReference type="AlphaFoldDB" id="A0A1F8C249"/>
<evidence type="ECO:0000256" key="2">
    <source>
        <dbReference type="SAM" id="SignalP"/>
    </source>
</evidence>
<feature type="signal peptide" evidence="2">
    <location>
        <begin position="1"/>
        <end position="22"/>
    </location>
</feature>
<proteinExistence type="predicted"/>
<feature type="transmembrane region" description="Helical" evidence="1">
    <location>
        <begin position="187"/>
        <end position="209"/>
    </location>
</feature>
<protein>
    <submittedName>
        <fullName evidence="3">Uncharacterized protein</fullName>
    </submittedName>
</protein>
<organism evidence="3 4">
    <name type="scientific">Candidatus Woesebacteria bacterium RIFCSPLOWO2_01_FULL_44_14</name>
    <dbReference type="NCBI Taxonomy" id="1802525"/>
    <lineage>
        <taxon>Bacteria</taxon>
        <taxon>Candidatus Woeseibacteriota</taxon>
    </lineage>
</organism>
<sequence>MRKVAWLIVLFLFFLFPAVVLAQEITTSSIATTVEVEGDAQNGDIVCSQDERFNLCANEYDPNMFGVVNDTPSAAFEEEDLAGKHLVVREGNADVRVTSANGSIEVGDLVTSSTQAGVGVKAIRNGYVLGTALEAYASDDTGAAGSIQVSLNVHPTIELSDAKTNLLQLFQEGLTAPILGPLASLRYLLAAGIVVLAFILGFTYFGRVVKTGVEAIGRNPLAGRMIQFSVIFNVLLTLVIIAAGLGIGYLILVL</sequence>
<evidence type="ECO:0000313" key="3">
    <source>
        <dbReference type="EMBL" id="OGM70416.1"/>
    </source>
</evidence>
<keyword evidence="1" id="KW-0812">Transmembrane</keyword>